<keyword evidence="12" id="KW-1185">Reference proteome</keyword>
<comment type="caution">
    <text evidence="11">The sequence shown here is derived from an EMBL/GenBank/DDBJ whole genome shotgun (WGS) entry which is preliminary data.</text>
</comment>
<reference evidence="11 12" key="1">
    <citation type="submission" date="2020-03" db="EMBL/GenBank/DDBJ databases">
        <title>Draft Genome Sequence of Cudoniella acicularis.</title>
        <authorList>
            <person name="Buettner E."/>
            <person name="Kellner H."/>
        </authorList>
    </citation>
    <scope>NUCLEOTIDE SEQUENCE [LARGE SCALE GENOMIC DNA]</scope>
    <source>
        <strain evidence="11 12">DSM 108380</strain>
    </source>
</reference>
<protein>
    <recommendedName>
        <fullName evidence="1">non-specific serine/threonine protein kinase</fullName>
        <ecNumber evidence="1">2.7.11.1</ecNumber>
    </recommendedName>
</protein>
<feature type="compositionally biased region" description="Polar residues" evidence="9">
    <location>
        <begin position="288"/>
        <end position="299"/>
    </location>
</feature>
<evidence type="ECO:0000259" key="10">
    <source>
        <dbReference type="PROSITE" id="PS50032"/>
    </source>
</evidence>
<feature type="compositionally biased region" description="Basic and acidic residues" evidence="9">
    <location>
        <begin position="534"/>
        <end position="560"/>
    </location>
</feature>
<feature type="region of interest" description="Disordered" evidence="9">
    <location>
        <begin position="491"/>
        <end position="560"/>
    </location>
</feature>
<dbReference type="GO" id="GO:0005524">
    <property type="term" value="F:ATP binding"/>
    <property type="evidence" value="ECO:0007669"/>
    <property type="project" value="UniProtKB-KW"/>
</dbReference>
<evidence type="ECO:0000256" key="7">
    <source>
        <dbReference type="ARBA" id="ARBA00047899"/>
    </source>
</evidence>
<dbReference type="EMBL" id="JAAMPI010001701">
    <property type="protein sequence ID" value="KAF4624306.1"/>
    <property type="molecule type" value="Genomic_DNA"/>
</dbReference>
<dbReference type="Gene3D" id="3.30.310.80">
    <property type="entry name" value="Kinase associated domain 1, KA1"/>
    <property type="match status" value="1"/>
</dbReference>
<evidence type="ECO:0000256" key="9">
    <source>
        <dbReference type="SAM" id="MobiDB-lite"/>
    </source>
</evidence>
<evidence type="ECO:0000256" key="8">
    <source>
        <dbReference type="ARBA" id="ARBA00048679"/>
    </source>
</evidence>
<dbReference type="AlphaFoldDB" id="A0A8H4R8Z6"/>
<feature type="region of interest" description="Disordered" evidence="9">
    <location>
        <begin position="337"/>
        <end position="476"/>
    </location>
</feature>
<feature type="region of interest" description="Disordered" evidence="9">
    <location>
        <begin position="280"/>
        <end position="306"/>
    </location>
</feature>
<dbReference type="Proteomes" id="UP000566819">
    <property type="component" value="Unassembled WGS sequence"/>
</dbReference>
<evidence type="ECO:0000313" key="11">
    <source>
        <dbReference type="EMBL" id="KAF4624306.1"/>
    </source>
</evidence>
<dbReference type="InterPro" id="IPR001772">
    <property type="entry name" value="KA1_dom"/>
</dbReference>
<dbReference type="InterPro" id="IPR028375">
    <property type="entry name" value="KA1/Ssp2_C"/>
</dbReference>
<dbReference type="GO" id="GO:0004674">
    <property type="term" value="F:protein serine/threonine kinase activity"/>
    <property type="evidence" value="ECO:0007669"/>
    <property type="project" value="UniProtKB-KW"/>
</dbReference>
<feature type="domain" description="KA1" evidence="10">
    <location>
        <begin position="631"/>
        <end position="680"/>
    </location>
</feature>
<accession>A0A8H4R8Z6</accession>
<dbReference type="PROSITE" id="PS50032">
    <property type="entry name" value="KA1"/>
    <property type="match status" value="1"/>
</dbReference>
<dbReference type="CDD" id="cd12121">
    <property type="entry name" value="MARK_C_like"/>
    <property type="match status" value="1"/>
</dbReference>
<dbReference type="InterPro" id="IPR031348">
    <property type="entry name" value="PigL_N"/>
</dbReference>
<evidence type="ECO:0000256" key="5">
    <source>
        <dbReference type="ARBA" id="ARBA00022777"/>
    </source>
</evidence>
<keyword evidence="4" id="KW-0547">Nucleotide-binding</keyword>
<evidence type="ECO:0000256" key="3">
    <source>
        <dbReference type="ARBA" id="ARBA00022679"/>
    </source>
</evidence>
<feature type="compositionally biased region" description="Basic and acidic residues" evidence="9">
    <location>
        <begin position="337"/>
        <end position="363"/>
    </location>
</feature>
<organism evidence="11 12">
    <name type="scientific">Cudoniella acicularis</name>
    <dbReference type="NCBI Taxonomy" id="354080"/>
    <lineage>
        <taxon>Eukaryota</taxon>
        <taxon>Fungi</taxon>
        <taxon>Dikarya</taxon>
        <taxon>Ascomycota</taxon>
        <taxon>Pezizomycotina</taxon>
        <taxon>Leotiomycetes</taxon>
        <taxon>Helotiales</taxon>
        <taxon>Tricladiaceae</taxon>
        <taxon>Cudoniella</taxon>
    </lineage>
</organism>
<evidence type="ECO:0000256" key="1">
    <source>
        <dbReference type="ARBA" id="ARBA00012513"/>
    </source>
</evidence>
<comment type="catalytic activity">
    <reaction evidence="8">
        <text>L-seryl-[protein] + ATP = O-phospho-L-seryl-[protein] + ADP + H(+)</text>
        <dbReference type="Rhea" id="RHEA:17989"/>
        <dbReference type="Rhea" id="RHEA-COMP:9863"/>
        <dbReference type="Rhea" id="RHEA-COMP:11604"/>
        <dbReference type="ChEBI" id="CHEBI:15378"/>
        <dbReference type="ChEBI" id="CHEBI:29999"/>
        <dbReference type="ChEBI" id="CHEBI:30616"/>
        <dbReference type="ChEBI" id="CHEBI:83421"/>
        <dbReference type="ChEBI" id="CHEBI:456216"/>
        <dbReference type="EC" id="2.7.11.1"/>
    </reaction>
</comment>
<evidence type="ECO:0000313" key="12">
    <source>
        <dbReference type="Proteomes" id="UP000566819"/>
    </source>
</evidence>
<feature type="compositionally biased region" description="Low complexity" evidence="9">
    <location>
        <begin position="500"/>
        <end position="518"/>
    </location>
</feature>
<name>A0A8H4R8Z6_9HELO</name>
<dbReference type="SUPFAM" id="SSF103243">
    <property type="entry name" value="KA1-like"/>
    <property type="match status" value="1"/>
</dbReference>
<evidence type="ECO:0000256" key="6">
    <source>
        <dbReference type="ARBA" id="ARBA00022840"/>
    </source>
</evidence>
<keyword evidence="3" id="KW-0808">Transferase</keyword>
<dbReference type="Pfam" id="PF02149">
    <property type="entry name" value="KA1"/>
    <property type="match status" value="1"/>
</dbReference>
<feature type="compositionally biased region" description="Polar residues" evidence="9">
    <location>
        <begin position="444"/>
        <end position="467"/>
    </location>
</feature>
<dbReference type="OrthoDB" id="524326at2759"/>
<keyword evidence="2" id="KW-0723">Serine/threonine-protein kinase</keyword>
<proteinExistence type="predicted"/>
<keyword evidence="5" id="KW-0418">Kinase</keyword>
<dbReference type="EC" id="2.7.11.1" evidence="1"/>
<comment type="catalytic activity">
    <reaction evidence="7">
        <text>L-threonyl-[protein] + ATP = O-phospho-L-threonyl-[protein] + ADP + H(+)</text>
        <dbReference type="Rhea" id="RHEA:46608"/>
        <dbReference type="Rhea" id="RHEA-COMP:11060"/>
        <dbReference type="Rhea" id="RHEA-COMP:11605"/>
        <dbReference type="ChEBI" id="CHEBI:15378"/>
        <dbReference type="ChEBI" id="CHEBI:30013"/>
        <dbReference type="ChEBI" id="CHEBI:30616"/>
        <dbReference type="ChEBI" id="CHEBI:61977"/>
        <dbReference type="ChEBI" id="CHEBI:456216"/>
        <dbReference type="EC" id="2.7.11.1"/>
    </reaction>
</comment>
<gene>
    <name evidence="11" type="ORF">G7Y89_g13867</name>
</gene>
<feature type="region of interest" description="Disordered" evidence="9">
    <location>
        <begin position="229"/>
        <end position="268"/>
    </location>
</feature>
<evidence type="ECO:0000256" key="2">
    <source>
        <dbReference type="ARBA" id="ARBA00022527"/>
    </source>
</evidence>
<dbReference type="Pfam" id="PF17111">
    <property type="entry name" value="PigL_N"/>
    <property type="match status" value="1"/>
</dbReference>
<sequence>MFYAILTDRCNSFTQATKEARRMEPLSITATCLGLVSTITKTSWAVIGFVKDVRAARSDLDGVSRELLSLKTVLELLADDVTESTNEFFPQTLQKQITGIVTNCTEVVIDIEQTLKKHEGSKLSKAAQWVAFGKSDVVKLQSSLEAHKSALEIALDMVTLTMAKEIKADTQELLNDTSAIREDTAQILAEIARLQEQLPRDVDRPNASGFMLQRYLDNLTSYAETTFDTLSDGEGEASGSENGSIRQKRSSSPRDNATIPEEDPGNALSSFQDMVRRLMGPDIRPGQLSGSAPGPSNNDPEMGLFPGADSEALNVYIVDEALKANTQFARPLAEYYEGDKERQSRTASRWIDEQPRFDKKNVKESQAQPSPLKPSSIFVPARQRYDGTEQDLSEGGAQKNPLLPTDESTSSGKKGLEQIKPLPLDPPKVTKEIPRKYQKLFRQTGISGKDISNQGPISPRQKLTSSFDDFDHRDDKPLRGVGIVQVSGFEDHGAANSQPSSIKVSSPAAESSSSVQSKPETEDATNRAKSLGHARRESVQARRARREEAREANVREEAKVDTGNASEISARLSGPMGTKPIFLKGLFSTSTTSSKPVHTICVEIIRALYLFEVKFTEVRGGFTCHYVGDAYPPHEPIVKFDIFIIKVPLLLLHGIQFKRLAGGALQYKAIQDQILRELRI</sequence>
<evidence type="ECO:0000256" key="4">
    <source>
        <dbReference type="ARBA" id="ARBA00022741"/>
    </source>
</evidence>
<keyword evidence="6" id="KW-0067">ATP-binding</keyword>